<dbReference type="InterPro" id="IPR050807">
    <property type="entry name" value="TransReg_Diox_bact_type"/>
</dbReference>
<dbReference type="Proteomes" id="UP001219605">
    <property type="component" value="Chromosome"/>
</dbReference>
<dbReference type="Pfam" id="PF01381">
    <property type="entry name" value="HTH_3"/>
    <property type="match status" value="1"/>
</dbReference>
<accession>A0ABY7ZUQ5</accession>
<feature type="region of interest" description="Disordered" evidence="2">
    <location>
        <begin position="77"/>
        <end position="126"/>
    </location>
</feature>
<feature type="domain" description="HTH cro/C1-type" evidence="3">
    <location>
        <begin position="12"/>
        <end position="66"/>
    </location>
</feature>
<keyword evidence="1" id="KW-0238">DNA-binding</keyword>
<gene>
    <name evidence="4" type="ORF">PVK37_09620</name>
</gene>
<organism evidence="4 5">
    <name type="scientific">Micromonospora cathayae</name>
    <dbReference type="NCBI Taxonomy" id="3028804"/>
    <lineage>
        <taxon>Bacteria</taxon>
        <taxon>Bacillati</taxon>
        <taxon>Actinomycetota</taxon>
        <taxon>Actinomycetes</taxon>
        <taxon>Micromonosporales</taxon>
        <taxon>Micromonosporaceae</taxon>
        <taxon>Micromonospora</taxon>
    </lineage>
</organism>
<dbReference type="PANTHER" id="PTHR46797">
    <property type="entry name" value="HTH-TYPE TRANSCRIPTIONAL REGULATOR"/>
    <property type="match status" value="1"/>
</dbReference>
<evidence type="ECO:0000256" key="1">
    <source>
        <dbReference type="ARBA" id="ARBA00023125"/>
    </source>
</evidence>
<keyword evidence="5" id="KW-1185">Reference proteome</keyword>
<sequence length="243" mass="26087">MSLLRRVIGGVLRRLRIRQGRTLREVAAAAGVSVPYLSEVERGRKEASSEVLAAICRALGIRLSDLLEEARDDLRRLEPRTPVPQPRVAAGRRALPSGPRPMVSGARPTPAAVRPAPARGTSPTNRIPTAHLAVRRPYPGAANRSVRGGRTLRPGWHDPIDRAVRPTLTHRALRRGLTGRAGRCHGQRSVDRHQVMLTADRSGRLDGEHRVGFVLGGGHHVGLALGGGHRVGLAVGGALSTVR</sequence>
<dbReference type="PANTHER" id="PTHR46797:SF1">
    <property type="entry name" value="METHYLPHOSPHONATE SYNTHASE"/>
    <property type="match status" value="1"/>
</dbReference>
<dbReference type="PROSITE" id="PS50943">
    <property type="entry name" value="HTH_CROC1"/>
    <property type="match status" value="1"/>
</dbReference>
<feature type="region of interest" description="Disordered" evidence="2">
    <location>
        <begin position="140"/>
        <end position="161"/>
    </location>
</feature>
<dbReference type="Gene3D" id="1.10.260.40">
    <property type="entry name" value="lambda repressor-like DNA-binding domains"/>
    <property type="match status" value="1"/>
</dbReference>
<dbReference type="InterPro" id="IPR010982">
    <property type="entry name" value="Lambda_DNA-bd_dom_sf"/>
</dbReference>
<dbReference type="SMART" id="SM00530">
    <property type="entry name" value="HTH_XRE"/>
    <property type="match status" value="1"/>
</dbReference>
<evidence type="ECO:0000256" key="2">
    <source>
        <dbReference type="SAM" id="MobiDB-lite"/>
    </source>
</evidence>
<evidence type="ECO:0000259" key="3">
    <source>
        <dbReference type="PROSITE" id="PS50943"/>
    </source>
</evidence>
<protein>
    <submittedName>
        <fullName evidence="4">Helix-turn-helix domain-containing protein</fullName>
    </submittedName>
</protein>
<reference evidence="4 5" key="1">
    <citation type="submission" date="2023-02" db="EMBL/GenBank/DDBJ databases">
        <authorList>
            <person name="Mo P."/>
        </authorList>
    </citation>
    <scope>NUCLEOTIDE SEQUENCE [LARGE SCALE GENOMIC DNA]</scope>
    <source>
        <strain evidence="4 5">HUAS 3</strain>
    </source>
</reference>
<evidence type="ECO:0000313" key="5">
    <source>
        <dbReference type="Proteomes" id="UP001219605"/>
    </source>
</evidence>
<dbReference type="InterPro" id="IPR001387">
    <property type="entry name" value="Cro/C1-type_HTH"/>
</dbReference>
<feature type="compositionally biased region" description="Low complexity" evidence="2">
    <location>
        <begin position="106"/>
        <end position="119"/>
    </location>
</feature>
<dbReference type="SUPFAM" id="SSF47413">
    <property type="entry name" value="lambda repressor-like DNA-binding domains"/>
    <property type="match status" value="1"/>
</dbReference>
<dbReference type="RefSeq" id="WP_275033471.1">
    <property type="nucleotide sequence ID" value="NZ_CP118615.1"/>
</dbReference>
<dbReference type="CDD" id="cd00093">
    <property type="entry name" value="HTH_XRE"/>
    <property type="match status" value="1"/>
</dbReference>
<proteinExistence type="predicted"/>
<name>A0ABY7ZUQ5_9ACTN</name>
<evidence type="ECO:0000313" key="4">
    <source>
        <dbReference type="EMBL" id="WDZ86625.1"/>
    </source>
</evidence>
<dbReference type="EMBL" id="CP118615">
    <property type="protein sequence ID" value="WDZ86625.1"/>
    <property type="molecule type" value="Genomic_DNA"/>
</dbReference>